<sequence length="210" mass="23200">MCPASAISRRWSQDRLVEQPYRDLPAGQTAETRAPVFVLPALPPRNRCKEPLHLIMLPAHNSSVRGGNCSKRRSSKTKHNDCCTPCFFAFLLRRTAPFKVLTRHKVVVRSQDQQLEGNHGMSCHLRHTVMSYRWRSTASLVARVKGGLQLSITKATSSSLMSFSSGPNSNPYFDGGVAVVPSAVQPSQSIRTVSILASVFHDGVWSLTNL</sequence>
<comment type="caution">
    <text evidence="1">The sequence shown here is derived from an EMBL/GenBank/DDBJ whole genome shotgun (WGS) entry which is preliminary data.</text>
</comment>
<dbReference type="AlphaFoldDB" id="A0AA39WXJ4"/>
<evidence type="ECO:0000313" key="1">
    <source>
        <dbReference type="EMBL" id="KAK0623425.1"/>
    </source>
</evidence>
<protein>
    <submittedName>
        <fullName evidence="1">Uncharacterized protein</fullName>
    </submittedName>
</protein>
<reference evidence="1" key="1">
    <citation type="submission" date="2023-06" db="EMBL/GenBank/DDBJ databases">
        <title>Genome-scale phylogeny and comparative genomics of the fungal order Sordariales.</title>
        <authorList>
            <consortium name="Lawrence Berkeley National Laboratory"/>
            <person name="Hensen N."/>
            <person name="Bonometti L."/>
            <person name="Westerberg I."/>
            <person name="Brannstrom I.O."/>
            <person name="Guillou S."/>
            <person name="Cros-Aarteil S."/>
            <person name="Calhoun S."/>
            <person name="Haridas S."/>
            <person name="Kuo A."/>
            <person name="Mondo S."/>
            <person name="Pangilinan J."/>
            <person name="Riley R."/>
            <person name="Labutti K."/>
            <person name="Andreopoulos B."/>
            <person name="Lipzen A."/>
            <person name="Chen C."/>
            <person name="Yanf M."/>
            <person name="Daum C."/>
            <person name="Ng V."/>
            <person name="Clum A."/>
            <person name="Steindorff A."/>
            <person name="Ohm R."/>
            <person name="Martin F."/>
            <person name="Silar P."/>
            <person name="Natvig D."/>
            <person name="Lalanne C."/>
            <person name="Gautier V."/>
            <person name="Ament-Velasquez S.L."/>
            <person name="Kruys A."/>
            <person name="Hutchinson M.I."/>
            <person name="Powell A.J."/>
            <person name="Barry K."/>
            <person name="Miller A.N."/>
            <person name="Grigoriev I.V."/>
            <person name="Debuchy R."/>
            <person name="Gladieux P."/>
            <person name="Thoren M.H."/>
            <person name="Johannesson H."/>
        </authorList>
    </citation>
    <scope>NUCLEOTIDE SEQUENCE</scope>
    <source>
        <strain evidence="1">CBS 606.72</strain>
    </source>
</reference>
<gene>
    <name evidence="1" type="ORF">B0T14DRAFT_176789</name>
</gene>
<evidence type="ECO:0000313" key="2">
    <source>
        <dbReference type="Proteomes" id="UP001175000"/>
    </source>
</evidence>
<dbReference type="Proteomes" id="UP001175000">
    <property type="component" value="Unassembled WGS sequence"/>
</dbReference>
<dbReference type="EMBL" id="JAULSU010000003">
    <property type="protein sequence ID" value="KAK0623425.1"/>
    <property type="molecule type" value="Genomic_DNA"/>
</dbReference>
<proteinExistence type="predicted"/>
<accession>A0AA39WXJ4</accession>
<keyword evidence="2" id="KW-1185">Reference proteome</keyword>
<organism evidence="1 2">
    <name type="scientific">Immersiella caudata</name>
    <dbReference type="NCBI Taxonomy" id="314043"/>
    <lineage>
        <taxon>Eukaryota</taxon>
        <taxon>Fungi</taxon>
        <taxon>Dikarya</taxon>
        <taxon>Ascomycota</taxon>
        <taxon>Pezizomycotina</taxon>
        <taxon>Sordariomycetes</taxon>
        <taxon>Sordariomycetidae</taxon>
        <taxon>Sordariales</taxon>
        <taxon>Lasiosphaeriaceae</taxon>
        <taxon>Immersiella</taxon>
    </lineage>
</organism>
<name>A0AA39WXJ4_9PEZI</name>